<dbReference type="EMBL" id="JARKNE010000010">
    <property type="protein sequence ID" value="KAK5794148.1"/>
    <property type="molecule type" value="Genomic_DNA"/>
</dbReference>
<keyword evidence="3" id="KW-1185">Reference proteome</keyword>
<reference evidence="2 3" key="1">
    <citation type="submission" date="2023-03" db="EMBL/GenBank/DDBJ databases">
        <title>WGS of Gossypium arboreum.</title>
        <authorList>
            <person name="Yu D."/>
        </authorList>
    </citation>
    <scope>NUCLEOTIDE SEQUENCE [LARGE SCALE GENOMIC DNA]</scope>
    <source>
        <tissue evidence="2">Leaf</tissue>
    </source>
</reference>
<organism evidence="2 3">
    <name type="scientific">Gossypium arboreum</name>
    <name type="common">Tree cotton</name>
    <name type="synonym">Gossypium nanking</name>
    <dbReference type="NCBI Taxonomy" id="29729"/>
    <lineage>
        <taxon>Eukaryota</taxon>
        <taxon>Viridiplantae</taxon>
        <taxon>Streptophyta</taxon>
        <taxon>Embryophyta</taxon>
        <taxon>Tracheophyta</taxon>
        <taxon>Spermatophyta</taxon>
        <taxon>Magnoliopsida</taxon>
        <taxon>eudicotyledons</taxon>
        <taxon>Gunneridae</taxon>
        <taxon>Pentapetalae</taxon>
        <taxon>rosids</taxon>
        <taxon>malvids</taxon>
        <taxon>Malvales</taxon>
        <taxon>Malvaceae</taxon>
        <taxon>Malvoideae</taxon>
        <taxon>Gossypium</taxon>
    </lineage>
</organism>
<proteinExistence type="predicted"/>
<dbReference type="PANTHER" id="PTHR47481:SF10">
    <property type="entry name" value="COPIA-LIKE POLYPROTEIN_RETROTRANSPOSON"/>
    <property type="match status" value="1"/>
</dbReference>
<name>A0ABR0NJN2_GOSAR</name>
<feature type="compositionally biased region" description="Low complexity" evidence="1">
    <location>
        <begin position="220"/>
        <end position="230"/>
    </location>
</feature>
<evidence type="ECO:0000313" key="3">
    <source>
        <dbReference type="Proteomes" id="UP001358586"/>
    </source>
</evidence>
<sequence>MATVHSADSESTEPNGSVFANDCIVTLFPRHDVVKLDEWTFLQWQQQVRFILAGYGLLGFLDGSLTAPTKLVQSSDDMLSVNPSSSVFEQQDNLLTSCFSLPLAHLFCHLSRMFVRLVMCGSWPPVCLLLIQVRSSRNFDTNFIPSRKISEAEQMGILLAGLSSEYDAVVSFVSLSLESLPFQCVVDALLECEACQERTVQDVLIAANLVEGSQSPVVDGSSRSGQSSFRGRGRGF</sequence>
<comment type="caution">
    <text evidence="2">The sequence shown here is derived from an EMBL/GenBank/DDBJ whole genome shotgun (WGS) entry which is preliminary data.</text>
</comment>
<dbReference type="Proteomes" id="UP001358586">
    <property type="component" value="Chromosome 10"/>
</dbReference>
<accession>A0ABR0NJN2</accession>
<protein>
    <submittedName>
        <fullName evidence="2">Uncharacterized protein</fullName>
    </submittedName>
</protein>
<feature type="region of interest" description="Disordered" evidence="1">
    <location>
        <begin position="214"/>
        <end position="236"/>
    </location>
</feature>
<dbReference type="PANTHER" id="PTHR47481">
    <property type="match status" value="1"/>
</dbReference>
<evidence type="ECO:0000313" key="2">
    <source>
        <dbReference type="EMBL" id="KAK5794148.1"/>
    </source>
</evidence>
<evidence type="ECO:0000256" key="1">
    <source>
        <dbReference type="SAM" id="MobiDB-lite"/>
    </source>
</evidence>
<gene>
    <name evidence="2" type="ORF">PVK06_035355</name>
</gene>